<dbReference type="Proteomes" id="UP000659654">
    <property type="component" value="Unassembled WGS sequence"/>
</dbReference>
<gene>
    <name evidence="2" type="ORF">BXYJ_LOCUS3893</name>
</gene>
<protein>
    <submittedName>
        <fullName evidence="2">(pine wood nematode) hypothetical protein</fullName>
    </submittedName>
</protein>
<evidence type="ECO:0000256" key="1">
    <source>
        <dbReference type="SAM" id="SignalP"/>
    </source>
</evidence>
<name>A0A1I7RPU4_BURXY</name>
<keyword evidence="1" id="KW-0732">Signal</keyword>
<evidence type="ECO:0000313" key="3">
    <source>
        <dbReference type="Proteomes" id="UP000095284"/>
    </source>
</evidence>
<organism evidence="3 5">
    <name type="scientific">Bursaphelenchus xylophilus</name>
    <name type="common">Pinewood nematode worm</name>
    <name type="synonym">Aphelenchoides xylophilus</name>
    <dbReference type="NCBI Taxonomy" id="6326"/>
    <lineage>
        <taxon>Eukaryota</taxon>
        <taxon>Metazoa</taxon>
        <taxon>Ecdysozoa</taxon>
        <taxon>Nematoda</taxon>
        <taxon>Chromadorea</taxon>
        <taxon>Rhabditida</taxon>
        <taxon>Tylenchina</taxon>
        <taxon>Tylenchomorpha</taxon>
        <taxon>Aphelenchoidea</taxon>
        <taxon>Aphelenchoididae</taxon>
        <taxon>Bursaphelenchus</taxon>
    </lineage>
</organism>
<proteinExistence type="predicted"/>
<evidence type="ECO:0000313" key="2">
    <source>
        <dbReference type="EMBL" id="CAD5215165.1"/>
    </source>
</evidence>
<dbReference type="EMBL" id="CAJFDI010000002">
    <property type="protein sequence ID" value="CAD5215165.1"/>
    <property type="molecule type" value="Genomic_DNA"/>
</dbReference>
<feature type="chain" id="PRO_5035399484" evidence="1">
    <location>
        <begin position="21"/>
        <end position="106"/>
    </location>
</feature>
<dbReference type="Proteomes" id="UP000095284">
    <property type="component" value="Unplaced"/>
</dbReference>
<dbReference type="AlphaFoldDB" id="A0A1I7RPU4"/>
<accession>A0A1I7RPU4</accession>
<reference evidence="5" key="1">
    <citation type="submission" date="2016-11" db="UniProtKB">
        <authorList>
            <consortium name="WormBaseParasite"/>
        </authorList>
    </citation>
    <scope>IDENTIFICATION</scope>
</reference>
<reference evidence="2" key="2">
    <citation type="submission" date="2020-09" db="EMBL/GenBank/DDBJ databases">
        <authorList>
            <person name="Kikuchi T."/>
        </authorList>
    </citation>
    <scope>NUCLEOTIDE SEQUENCE</scope>
    <source>
        <strain evidence="2">Ka4C1</strain>
    </source>
</reference>
<dbReference type="Proteomes" id="UP000582659">
    <property type="component" value="Unassembled WGS sequence"/>
</dbReference>
<dbReference type="EMBL" id="CAJFCV020000002">
    <property type="protein sequence ID" value="CAG9096632.1"/>
    <property type="molecule type" value="Genomic_DNA"/>
</dbReference>
<dbReference type="WBParaSite" id="BXY_0273500.1">
    <property type="protein sequence ID" value="BXY_0273500.1"/>
    <property type="gene ID" value="BXY_0273500"/>
</dbReference>
<evidence type="ECO:0000313" key="5">
    <source>
        <dbReference type="WBParaSite" id="BXY_0273500.1"/>
    </source>
</evidence>
<keyword evidence="4" id="KW-1185">Reference proteome</keyword>
<evidence type="ECO:0000313" key="4">
    <source>
        <dbReference type="Proteomes" id="UP000659654"/>
    </source>
</evidence>
<sequence>MASLLQICILFLTVCIVVDGRFYRNIPLPRSPQKLISLEVPSEEPQIIFEPSHKVHNHLLALRPDYALFKLAEVFKSFLDRRFDPSLINKEKADSFLRHQLRNSLQ</sequence>
<feature type="signal peptide" evidence="1">
    <location>
        <begin position="1"/>
        <end position="20"/>
    </location>
</feature>
<dbReference type="OrthoDB" id="10297869at2759"/>